<keyword evidence="7 17" id="KW-0378">Hydrolase</keyword>
<dbReference type="GO" id="GO:0030246">
    <property type="term" value="F:carbohydrate binding"/>
    <property type="evidence" value="ECO:0007669"/>
    <property type="project" value="InterPro"/>
</dbReference>
<dbReference type="GO" id="GO:0000139">
    <property type="term" value="C:Golgi membrane"/>
    <property type="evidence" value="ECO:0007669"/>
    <property type="project" value="UniProtKB-SubCell"/>
</dbReference>
<evidence type="ECO:0000256" key="8">
    <source>
        <dbReference type="ARBA" id="ARBA00022833"/>
    </source>
</evidence>
<evidence type="ECO:0000256" key="11">
    <source>
        <dbReference type="ARBA" id="ARBA00023034"/>
    </source>
</evidence>
<dbReference type="Pfam" id="PF07748">
    <property type="entry name" value="Glyco_hydro_38C"/>
    <property type="match status" value="1"/>
</dbReference>
<evidence type="ECO:0000256" key="9">
    <source>
        <dbReference type="ARBA" id="ARBA00022968"/>
    </source>
</evidence>
<dbReference type="InterPro" id="IPR011682">
    <property type="entry name" value="Glyco_hydro_38_C"/>
</dbReference>
<evidence type="ECO:0000256" key="2">
    <source>
        <dbReference type="ARBA" id="ARBA00004922"/>
    </source>
</evidence>
<keyword evidence="12" id="KW-0472">Membrane</keyword>
<evidence type="ECO:0000256" key="12">
    <source>
        <dbReference type="ARBA" id="ARBA00023136"/>
    </source>
</evidence>
<comment type="subunit">
    <text evidence="4">Homodimer; disulfide-linked.</text>
</comment>
<name>A0A9P0AYA9_BRAAE</name>
<evidence type="ECO:0000313" key="20">
    <source>
        <dbReference type="Proteomes" id="UP001154078"/>
    </source>
</evidence>
<comment type="pathway">
    <text evidence="2">Protein modification; protein glycosylation.</text>
</comment>
<keyword evidence="9" id="KW-0735">Signal-anchor</keyword>
<comment type="function">
    <text evidence="15">Catalyzes the first committed step in the biosynthesis of complex N-glycans. It controls conversion of high mannose to complex N-glycans; the final hydrolytic step in the N-glycan maturation pathway.</text>
</comment>
<dbReference type="OrthoDB" id="10261055at2759"/>
<sequence>MRLKKAVAIFGSLILVVVIFIVFSAKDLTLSFPNKKSISQDMEENKWVHFQDKINQIQKDLDNHNNAVHDLKLAMKQMLKSTSSVVRDGSNEKAVGAPPYIEPDRKYPVSMMMYESTCPMQLKVAPRTNVQMLEMYKSLKFDNPDGGVWKQGWKIEVDEKEWNRQNKLKVFVVPHSHNDPGWIKTVEEYYTTQTKHILDNMLVKLPEDSRRKFIWAEISYFSMWWDDLSEEERDIVKKLIKTNQLEIVTGGWVMNDEANSHWISIVNQLTEGHQWLQEKLNYTPVSSWSIDPFGMSLTQPALLKASGMQNMLIQRVHYSVKKELAQNKQLEFRWRQLWDEKGKTDMFTHMMPFYSYDVPHTCGPDPKICCQFDFKRLPHHGLYCPWKVSPQEITDKNVAQRAELLLDQYRKKSKLYKTNVVLAPLGDDFRYDHSTEWDVQYNNYQKLFDYMNSNLKLNVQAQFGTLTDYFDAVHKEKKMGEFPTLSGDFFTYADRDDHYWSGYYTSRPFYKRMDRILLSYIKAAETIQTLAHLSGKPGSSWIVDPHLGLEGILSNARKALSLFQHHDGVTGTAKDFVVVDYGKKMLLAINGCQKVLQICTHVLLNGYNADTPNLDMSYYTIDDLMHSHDSLIEHSQITIGVPYMPTKKVVIFNPLAFKRTEVVSFHVSTPFVEVTDGQGKTIDCQLSPVFEYGPAISQTKYQLHFVATVPALGLAGYTIRALEESDIPKETHFAAVKILNHYDDIAAPKSFHIEVLPQSSEFTLRNERITASFNELGLLKAIKTKTDGNVVPVHLDFAKYGVRNRNERSGAYLFLPDGDAIPLDVQSPTVNLIEGRIFSSVTLQLPYVRHTATLYDSPGADGLGLEIENIVDISTTSNFELVMRLSTNIESGEEYFTDVNGYQIMRRKRFKKIPLQANYYPIPTMAYIEDKKTRISIVTSGPLGCASLNPGQIEVMLDRRLNQDDNLGLGQGVMDNKPTRHTFRVILEKRENPACKTTADNHPAGFPSMSTYLASQTLLNPAIRLMRTDDDDVISQTSYAPVVRDLGVDFSVAALRTNVLVKGKKRVGVTLHRQYLDLCYADKQLLRQFSLSDGTANISSILPMDDGKKLYKTSLSFSLVKNEVDGKGNIAICPMDIQSFIL</sequence>
<dbReference type="InterPro" id="IPR027291">
    <property type="entry name" value="Glyco_hydro_38_N_sf"/>
</dbReference>
<evidence type="ECO:0000256" key="14">
    <source>
        <dbReference type="ARBA" id="ARBA00023295"/>
    </source>
</evidence>
<evidence type="ECO:0000259" key="18">
    <source>
        <dbReference type="SMART" id="SM00872"/>
    </source>
</evidence>
<dbReference type="FunFam" id="2.60.40.1180:FF:000019">
    <property type="entry name" value="Alpha-mannosidase 2"/>
    <property type="match status" value="1"/>
</dbReference>
<dbReference type="InterPro" id="IPR015341">
    <property type="entry name" value="Glyco_hydro_38_cen"/>
</dbReference>
<dbReference type="SUPFAM" id="SSF74650">
    <property type="entry name" value="Galactose mutarotase-like"/>
    <property type="match status" value="1"/>
</dbReference>
<keyword evidence="5" id="KW-0812">Transmembrane</keyword>
<dbReference type="Proteomes" id="UP001154078">
    <property type="component" value="Chromosome 2"/>
</dbReference>
<dbReference type="PANTHER" id="PTHR11607">
    <property type="entry name" value="ALPHA-MANNOSIDASE"/>
    <property type="match status" value="1"/>
</dbReference>
<dbReference type="Pfam" id="PF09261">
    <property type="entry name" value="Alpha-mann_mid"/>
    <property type="match status" value="1"/>
</dbReference>
<dbReference type="SUPFAM" id="SSF88688">
    <property type="entry name" value="Families 57/38 glycoside transferase middle domain"/>
    <property type="match status" value="1"/>
</dbReference>
<dbReference type="GO" id="GO:0004572">
    <property type="term" value="F:mannosyl-oligosaccharide 1,3-1,6-alpha-mannosidase activity"/>
    <property type="evidence" value="ECO:0007669"/>
    <property type="project" value="UniProtKB-EC"/>
</dbReference>
<dbReference type="Gene3D" id="2.70.98.30">
    <property type="entry name" value="Golgi alpha-mannosidase II, domain 4"/>
    <property type="match status" value="1"/>
</dbReference>
<dbReference type="Gene3D" id="1.20.1270.50">
    <property type="entry name" value="Glycoside hydrolase family 38, central domain"/>
    <property type="match status" value="1"/>
</dbReference>
<evidence type="ECO:0000313" key="19">
    <source>
        <dbReference type="EMBL" id="CAH0550775.1"/>
    </source>
</evidence>
<comment type="catalytic activity">
    <reaction evidence="16">
        <text>N(4)-{beta-D-GlcNAc-(1-&gt;2)-alpha-D-Man-(1-&gt;3)-[alpha-D-Man-(1-&gt;3)-[alpha-D-Man-(1-&gt;6)]-alpha-D-Man-(1-&gt;6)]-beta-D-Man-(1-&gt;4)-beta-D-GlcNAc-(1-&gt;4)-beta-D-GlcNAc}-L-asparaginyl-[protein] + 2 H2O = 2 alpha-D-mannopyranose + an N(4)-{beta-D-GlcNAc-(1-&gt;2)-alpha-D-Man-(1-&gt;3)-[alpha-D-Man-(1-&gt;6)]-beta-D-Man-(1-&gt;4)-beta-D-GlcNAc-(1-&gt;4)-beta-D-GlcNAc}-L-asparaginyl-[protein]</text>
        <dbReference type="Rhea" id="RHEA:56052"/>
        <dbReference type="Rhea" id="RHEA-COMP:14368"/>
        <dbReference type="Rhea" id="RHEA-COMP:14369"/>
        <dbReference type="ChEBI" id="CHEBI:15377"/>
        <dbReference type="ChEBI" id="CHEBI:28729"/>
        <dbReference type="ChEBI" id="CHEBI:60615"/>
        <dbReference type="ChEBI" id="CHEBI:60625"/>
        <dbReference type="EC" id="3.2.1.114"/>
    </reaction>
</comment>
<comment type="subcellular location">
    <subcellularLocation>
        <location evidence="1">Golgi apparatus membrane</location>
        <topology evidence="1">Single-pass type II membrane protein</topology>
    </subcellularLocation>
</comment>
<evidence type="ECO:0000256" key="3">
    <source>
        <dbReference type="ARBA" id="ARBA00009792"/>
    </source>
</evidence>
<comment type="similarity">
    <text evidence="3 17">Belongs to the glycosyl hydrolase 38 family.</text>
</comment>
<dbReference type="EC" id="3.2.1.-" evidence="17"/>
<dbReference type="InterPro" id="IPR011330">
    <property type="entry name" value="Glyco_hydro/deAcase_b/a-brl"/>
</dbReference>
<evidence type="ECO:0000256" key="15">
    <source>
        <dbReference type="ARBA" id="ARBA00059516"/>
    </source>
</evidence>
<dbReference type="FunFam" id="2.70.98.30:FF:000002">
    <property type="entry name" value="Alpha-mannosidase"/>
    <property type="match status" value="1"/>
</dbReference>
<dbReference type="Gene3D" id="2.60.40.1360">
    <property type="match status" value="1"/>
</dbReference>
<dbReference type="Pfam" id="PF01074">
    <property type="entry name" value="Glyco_hydro_38N"/>
    <property type="match status" value="1"/>
</dbReference>
<evidence type="ECO:0000256" key="10">
    <source>
        <dbReference type="ARBA" id="ARBA00022989"/>
    </source>
</evidence>
<dbReference type="Gene3D" id="2.60.40.1180">
    <property type="entry name" value="Golgi alpha-mannosidase II"/>
    <property type="match status" value="1"/>
</dbReference>
<feature type="domain" description="Glycoside hydrolase family 38 central" evidence="18">
    <location>
        <begin position="498"/>
        <end position="585"/>
    </location>
</feature>
<dbReference type="PANTHER" id="PTHR11607:SF3">
    <property type="entry name" value="LYSOSOMAL ALPHA-MANNOSIDASE"/>
    <property type="match status" value="1"/>
</dbReference>
<dbReference type="SUPFAM" id="SSF88713">
    <property type="entry name" value="Glycoside hydrolase/deacetylase"/>
    <property type="match status" value="1"/>
</dbReference>
<protein>
    <recommendedName>
        <fullName evidence="17">Alpha-mannosidase</fullName>
        <ecNumber evidence="17">3.2.1.-</ecNumber>
    </recommendedName>
</protein>
<proteinExistence type="inferred from homology"/>
<dbReference type="InterPro" id="IPR011013">
    <property type="entry name" value="Gal_mutarotase_sf_dom"/>
</dbReference>
<evidence type="ECO:0000256" key="5">
    <source>
        <dbReference type="ARBA" id="ARBA00022692"/>
    </source>
</evidence>
<accession>A0A9P0AYA9</accession>
<dbReference type="CDD" id="cd10809">
    <property type="entry name" value="GH38N_AMII_GMII_SfManIII_like"/>
    <property type="match status" value="1"/>
</dbReference>
<evidence type="ECO:0000256" key="6">
    <source>
        <dbReference type="ARBA" id="ARBA00022723"/>
    </source>
</evidence>
<keyword evidence="6 17" id="KW-0479">Metal-binding</keyword>
<dbReference type="InterPro" id="IPR000602">
    <property type="entry name" value="Glyco_hydro_38_N"/>
</dbReference>
<dbReference type="EMBL" id="OV121133">
    <property type="protein sequence ID" value="CAH0550775.1"/>
    <property type="molecule type" value="Genomic_DNA"/>
</dbReference>
<evidence type="ECO:0000256" key="17">
    <source>
        <dbReference type="RuleBase" id="RU361199"/>
    </source>
</evidence>
<dbReference type="AlphaFoldDB" id="A0A9P0AYA9"/>
<reference evidence="19" key="1">
    <citation type="submission" date="2021-12" db="EMBL/GenBank/DDBJ databases">
        <authorList>
            <person name="King R."/>
        </authorList>
    </citation>
    <scope>NUCLEOTIDE SEQUENCE</scope>
</reference>
<dbReference type="InterPro" id="IPR048534">
    <property type="entry name" value="Man2a1-like_dom"/>
</dbReference>
<keyword evidence="14 17" id="KW-0326">Glycosidase</keyword>
<dbReference type="Pfam" id="PF21260">
    <property type="entry name" value="Laman-like_dom"/>
    <property type="match status" value="1"/>
</dbReference>
<gene>
    <name evidence="19" type="ORF">MELIAE_LOCUS3516</name>
</gene>
<dbReference type="FunFam" id="1.20.1270.50:FF:000001">
    <property type="entry name" value="Alpha-mannosidase"/>
    <property type="match status" value="1"/>
</dbReference>
<dbReference type="FunFam" id="3.20.110.10:FF:000003">
    <property type="entry name" value="Alpha-mannosidase"/>
    <property type="match status" value="1"/>
</dbReference>
<evidence type="ECO:0000256" key="1">
    <source>
        <dbReference type="ARBA" id="ARBA00004323"/>
    </source>
</evidence>
<dbReference type="GO" id="GO:0006013">
    <property type="term" value="P:mannose metabolic process"/>
    <property type="evidence" value="ECO:0007669"/>
    <property type="project" value="InterPro"/>
</dbReference>
<keyword evidence="20" id="KW-1185">Reference proteome</keyword>
<dbReference type="InterPro" id="IPR037094">
    <property type="entry name" value="Glyco_hydro_38_cen_sf"/>
</dbReference>
<evidence type="ECO:0000256" key="7">
    <source>
        <dbReference type="ARBA" id="ARBA00022801"/>
    </source>
</evidence>
<evidence type="ECO:0000256" key="16">
    <source>
        <dbReference type="ARBA" id="ARBA00093232"/>
    </source>
</evidence>
<dbReference type="GO" id="GO:0046872">
    <property type="term" value="F:metal ion binding"/>
    <property type="evidence" value="ECO:0007669"/>
    <property type="project" value="UniProtKB-KW"/>
</dbReference>
<dbReference type="InterPro" id="IPR013780">
    <property type="entry name" value="Glyco_hydro_b"/>
</dbReference>
<organism evidence="19 20">
    <name type="scientific">Brassicogethes aeneus</name>
    <name type="common">Rape pollen beetle</name>
    <name type="synonym">Meligethes aeneus</name>
    <dbReference type="NCBI Taxonomy" id="1431903"/>
    <lineage>
        <taxon>Eukaryota</taxon>
        <taxon>Metazoa</taxon>
        <taxon>Ecdysozoa</taxon>
        <taxon>Arthropoda</taxon>
        <taxon>Hexapoda</taxon>
        <taxon>Insecta</taxon>
        <taxon>Pterygota</taxon>
        <taxon>Neoptera</taxon>
        <taxon>Endopterygota</taxon>
        <taxon>Coleoptera</taxon>
        <taxon>Polyphaga</taxon>
        <taxon>Cucujiformia</taxon>
        <taxon>Nitidulidae</taxon>
        <taxon>Meligethinae</taxon>
        <taxon>Brassicogethes</taxon>
    </lineage>
</organism>
<keyword evidence="10" id="KW-1133">Transmembrane helix</keyword>
<keyword evidence="11" id="KW-0333">Golgi apparatus</keyword>
<comment type="cofactor">
    <cofactor evidence="17">
        <name>Zn(2+)</name>
        <dbReference type="ChEBI" id="CHEBI:29105"/>
    </cofactor>
    <text evidence="17">Binds 1 zinc ion per subunit.</text>
</comment>
<keyword evidence="13" id="KW-1015">Disulfide bond</keyword>
<dbReference type="Gene3D" id="3.20.110.10">
    <property type="entry name" value="Glycoside hydrolase 38, N terminal domain"/>
    <property type="match status" value="1"/>
</dbReference>
<dbReference type="InterPro" id="IPR028995">
    <property type="entry name" value="Glyco_hydro_57/38_cen_sf"/>
</dbReference>
<evidence type="ECO:0000256" key="4">
    <source>
        <dbReference type="ARBA" id="ARBA00011748"/>
    </source>
</evidence>
<dbReference type="SMART" id="SM00872">
    <property type="entry name" value="Alpha-mann_mid"/>
    <property type="match status" value="1"/>
</dbReference>
<keyword evidence="8 17" id="KW-0862">Zinc</keyword>
<dbReference type="InterPro" id="IPR050843">
    <property type="entry name" value="Glycosyl_Hydrlase_38"/>
</dbReference>
<dbReference type="GO" id="GO:0006491">
    <property type="term" value="P:N-glycan processing"/>
    <property type="evidence" value="ECO:0007669"/>
    <property type="project" value="TreeGrafter"/>
</dbReference>
<evidence type="ECO:0000256" key="13">
    <source>
        <dbReference type="ARBA" id="ARBA00023157"/>
    </source>
</evidence>